<evidence type="ECO:0000313" key="2">
    <source>
        <dbReference type="Proteomes" id="UP000036449"/>
    </source>
</evidence>
<organism evidence="1 2">
    <name type="scientific">Methylobacterium tarhaniae</name>
    <dbReference type="NCBI Taxonomy" id="1187852"/>
    <lineage>
        <taxon>Bacteria</taxon>
        <taxon>Pseudomonadati</taxon>
        <taxon>Pseudomonadota</taxon>
        <taxon>Alphaproteobacteria</taxon>
        <taxon>Hyphomicrobiales</taxon>
        <taxon>Methylobacteriaceae</taxon>
        <taxon>Methylobacterium</taxon>
    </lineage>
</organism>
<keyword evidence="2" id="KW-1185">Reference proteome</keyword>
<dbReference type="OrthoDB" id="8001431at2"/>
<sequence>MRVIELSIPEALIREALPRATDEEVAFLVGRFAGRSFPPENEDLLRPLTDRDTPRDRVGRVQLLLGCLLTGRRAGWSLGMVSRSVERIVEAAVARA</sequence>
<comment type="caution">
    <text evidence="1">The sequence shown here is derived from an EMBL/GenBank/DDBJ whole genome shotgun (WGS) entry which is preliminary data.</text>
</comment>
<dbReference type="RefSeq" id="WP_048449669.1">
    <property type="nucleotide sequence ID" value="NZ_LABZ01000025.1"/>
</dbReference>
<gene>
    <name evidence="1" type="ORF">VQ03_04580</name>
</gene>
<proteinExistence type="predicted"/>
<dbReference type="AlphaFoldDB" id="A0A0J6VY08"/>
<dbReference type="Proteomes" id="UP000036449">
    <property type="component" value="Unassembled WGS sequence"/>
</dbReference>
<name>A0A0J6VY08_9HYPH</name>
<accession>A0A0J6VY08</accession>
<dbReference type="EMBL" id="LABZ01000025">
    <property type="protein sequence ID" value="KMO44206.1"/>
    <property type="molecule type" value="Genomic_DNA"/>
</dbReference>
<evidence type="ECO:0000313" key="1">
    <source>
        <dbReference type="EMBL" id="KMO44206.1"/>
    </source>
</evidence>
<reference evidence="1 2" key="1">
    <citation type="submission" date="2015-03" db="EMBL/GenBank/DDBJ databases">
        <title>Genome sequencing of Methylobacterium tarhaniae DSM 25844.</title>
        <authorList>
            <person name="Chaudhry V."/>
            <person name="Patil P.B."/>
        </authorList>
    </citation>
    <scope>NUCLEOTIDE SEQUENCE [LARGE SCALE GENOMIC DNA]</scope>
    <source>
        <strain evidence="1 2">DSM 25844</strain>
    </source>
</reference>
<protein>
    <submittedName>
        <fullName evidence="1">Uncharacterized protein</fullName>
    </submittedName>
</protein>
<dbReference type="PATRIC" id="fig|1187852.3.peg.3602"/>